<comment type="caution">
    <text evidence="2">The sequence shown here is derived from an EMBL/GenBank/DDBJ whole genome shotgun (WGS) entry which is preliminary data.</text>
</comment>
<dbReference type="RefSeq" id="WP_188765653.1">
    <property type="nucleotide sequence ID" value="NZ_BMKK01000003.1"/>
</dbReference>
<evidence type="ECO:0000313" key="3">
    <source>
        <dbReference type="Proteomes" id="UP000609064"/>
    </source>
</evidence>
<evidence type="ECO:0000313" key="2">
    <source>
        <dbReference type="EMBL" id="GGD53594.1"/>
    </source>
</evidence>
<feature type="chain" id="PRO_5037664068" description="C-type lysozyme inhibitor domain-containing protein" evidence="1">
    <location>
        <begin position="22"/>
        <end position="132"/>
    </location>
</feature>
<feature type="signal peptide" evidence="1">
    <location>
        <begin position="1"/>
        <end position="21"/>
    </location>
</feature>
<evidence type="ECO:0000256" key="1">
    <source>
        <dbReference type="SAM" id="SignalP"/>
    </source>
</evidence>
<keyword evidence="3" id="KW-1185">Reference proteome</keyword>
<gene>
    <name evidence="2" type="ORF">GCM10011514_17160</name>
</gene>
<dbReference type="Proteomes" id="UP000609064">
    <property type="component" value="Unassembled WGS sequence"/>
</dbReference>
<protein>
    <recommendedName>
        <fullName evidence="4">C-type lysozyme inhibitor domain-containing protein</fullName>
    </recommendedName>
</protein>
<keyword evidence="1" id="KW-0732">Signal</keyword>
<proteinExistence type="predicted"/>
<evidence type="ECO:0008006" key="4">
    <source>
        <dbReference type="Google" id="ProtNLM"/>
    </source>
</evidence>
<reference evidence="2" key="2">
    <citation type="submission" date="2020-09" db="EMBL/GenBank/DDBJ databases">
        <authorList>
            <person name="Sun Q."/>
            <person name="Zhou Y."/>
        </authorList>
    </citation>
    <scope>NUCLEOTIDE SEQUENCE</scope>
    <source>
        <strain evidence="2">CGMCC 1.15958</strain>
    </source>
</reference>
<name>A0A916YPS7_9BACT</name>
<sequence length="132" mass="14827">MKNTVITFVFVLATAFAINVAAQDAPSASQQTIYLREGMNTVVFNQFGTLRFLCRNQEVSNVTLQDETGMQLRSKRAEASGDSREFDCKGNIIYFKNEEKGINVYFCHSDITNEGNSSGKVQNRRVEVKLSK</sequence>
<dbReference type="AlphaFoldDB" id="A0A916YPS7"/>
<reference evidence="2" key="1">
    <citation type="journal article" date="2014" name="Int. J. Syst. Evol. Microbiol.">
        <title>Complete genome sequence of Corynebacterium casei LMG S-19264T (=DSM 44701T), isolated from a smear-ripened cheese.</title>
        <authorList>
            <consortium name="US DOE Joint Genome Institute (JGI-PGF)"/>
            <person name="Walter F."/>
            <person name="Albersmeier A."/>
            <person name="Kalinowski J."/>
            <person name="Ruckert C."/>
        </authorList>
    </citation>
    <scope>NUCLEOTIDE SEQUENCE</scope>
    <source>
        <strain evidence="2">CGMCC 1.15958</strain>
    </source>
</reference>
<organism evidence="2 3">
    <name type="scientific">Emticicia aquatilis</name>
    <dbReference type="NCBI Taxonomy" id="1537369"/>
    <lineage>
        <taxon>Bacteria</taxon>
        <taxon>Pseudomonadati</taxon>
        <taxon>Bacteroidota</taxon>
        <taxon>Cytophagia</taxon>
        <taxon>Cytophagales</taxon>
        <taxon>Leadbetterellaceae</taxon>
        <taxon>Emticicia</taxon>
    </lineage>
</organism>
<accession>A0A916YPS7</accession>
<dbReference type="EMBL" id="BMKK01000003">
    <property type="protein sequence ID" value="GGD53594.1"/>
    <property type="molecule type" value="Genomic_DNA"/>
</dbReference>